<comment type="caution">
    <text evidence="2">The sequence shown here is derived from an EMBL/GenBank/DDBJ whole genome shotgun (WGS) entry which is preliminary data.</text>
</comment>
<dbReference type="AlphaFoldDB" id="A0A7W8LG28"/>
<protein>
    <submittedName>
        <fullName evidence="2">Uncharacterized protein</fullName>
    </submittedName>
</protein>
<dbReference type="EMBL" id="JACHDE010000050">
    <property type="protein sequence ID" value="MBB5405940.1"/>
    <property type="molecule type" value="Genomic_DNA"/>
</dbReference>
<proteinExistence type="predicted"/>
<reference evidence="2 3" key="1">
    <citation type="submission" date="2020-08" db="EMBL/GenBank/DDBJ databases">
        <title>Genomic Encyclopedia of Type Strains, Phase IV (KMG-V): Genome sequencing to study the core and pangenomes of soil and plant-associated prokaryotes.</title>
        <authorList>
            <person name="Whitman W."/>
        </authorList>
    </citation>
    <scope>NUCLEOTIDE SEQUENCE [LARGE SCALE GENOMIC DNA]</scope>
    <source>
        <strain evidence="2 3">JPY162</strain>
    </source>
</reference>
<feature type="transmembrane region" description="Helical" evidence="1">
    <location>
        <begin position="57"/>
        <end position="76"/>
    </location>
</feature>
<evidence type="ECO:0000313" key="2">
    <source>
        <dbReference type="EMBL" id="MBB5405940.1"/>
    </source>
</evidence>
<sequence>MAELACQVQKVATEETLKVAFADQGYTGDDPAQAAGAQGIDLQVVKVDAAKTDFTPAGLHFVGFATLMLVHAIPVIRSS</sequence>
<evidence type="ECO:0000313" key="3">
    <source>
        <dbReference type="Proteomes" id="UP000592820"/>
    </source>
</evidence>
<gene>
    <name evidence="2" type="ORF">HDG41_008039</name>
</gene>
<organism evidence="2 3">
    <name type="scientific">Paraburkholderia youngii</name>
    <dbReference type="NCBI Taxonomy" id="2782701"/>
    <lineage>
        <taxon>Bacteria</taxon>
        <taxon>Pseudomonadati</taxon>
        <taxon>Pseudomonadota</taxon>
        <taxon>Betaproteobacteria</taxon>
        <taxon>Burkholderiales</taxon>
        <taxon>Burkholderiaceae</taxon>
        <taxon>Paraburkholderia</taxon>
    </lineage>
</organism>
<name>A0A7W8LG28_9BURK</name>
<evidence type="ECO:0000256" key="1">
    <source>
        <dbReference type="SAM" id="Phobius"/>
    </source>
</evidence>
<dbReference type="Proteomes" id="UP000592820">
    <property type="component" value="Unassembled WGS sequence"/>
</dbReference>
<accession>A0A7W8LG28</accession>
<keyword evidence="1" id="KW-1133">Transmembrane helix</keyword>
<keyword evidence="1" id="KW-0812">Transmembrane</keyword>
<keyword evidence="1" id="KW-0472">Membrane</keyword>